<gene>
    <name evidence="1" type="ORF">GGR46_001520</name>
</gene>
<organism evidence="1 2">
    <name type="scientific">Sphingomonas kyeonggiensis</name>
    <dbReference type="NCBI Taxonomy" id="1268553"/>
    <lineage>
        <taxon>Bacteria</taxon>
        <taxon>Pseudomonadati</taxon>
        <taxon>Pseudomonadota</taxon>
        <taxon>Alphaproteobacteria</taxon>
        <taxon>Sphingomonadales</taxon>
        <taxon>Sphingomonadaceae</taxon>
        <taxon>Sphingomonas</taxon>
    </lineage>
</organism>
<evidence type="ECO:0000313" key="1">
    <source>
        <dbReference type="EMBL" id="MBB4097987.1"/>
    </source>
</evidence>
<dbReference type="Proteomes" id="UP000557392">
    <property type="component" value="Unassembled WGS sequence"/>
</dbReference>
<proteinExistence type="predicted"/>
<comment type="caution">
    <text evidence="1">The sequence shown here is derived from an EMBL/GenBank/DDBJ whole genome shotgun (WGS) entry which is preliminary data.</text>
</comment>
<dbReference type="EMBL" id="JACIEH010000001">
    <property type="protein sequence ID" value="MBB4097987.1"/>
    <property type="molecule type" value="Genomic_DNA"/>
</dbReference>
<name>A0A7W6NVZ3_9SPHN</name>
<protein>
    <submittedName>
        <fullName evidence="1">Uncharacterized protein</fullName>
    </submittedName>
</protein>
<accession>A0A7W6NVZ3</accession>
<sequence>MNKLAAETIEAHGGLDRWRTFKTVKAHLIQGGGLWDLKGVGGILADTSVTVDLTAERASHEPFGDASRKSLFTPGRVALLSTATGEVLEELVDPRASFVGHKLETQWTELQLAYFAGHAMFTYLNTPFLLAWPDVQSEEIGEWEENGETWRRLRITYPDSIATTSKVQTLYIGSDGLIYRHDYNVEISDNVTGAHYPSEYVEVQGIKFPTRRRIYTRDANDIANFEQMTVSIDLDNIHLS</sequence>
<dbReference type="RefSeq" id="WP_183996071.1">
    <property type="nucleotide sequence ID" value="NZ_JACIEH010000001.1"/>
</dbReference>
<dbReference type="AlphaFoldDB" id="A0A7W6NVZ3"/>
<evidence type="ECO:0000313" key="2">
    <source>
        <dbReference type="Proteomes" id="UP000557392"/>
    </source>
</evidence>
<keyword evidence="2" id="KW-1185">Reference proteome</keyword>
<reference evidence="1 2" key="1">
    <citation type="submission" date="2020-08" db="EMBL/GenBank/DDBJ databases">
        <title>Genomic Encyclopedia of Type Strains, Phase IV (KMG-IV): sequencing the most valuable type-strain genomes for metagenomic binning, comparative biology and taxonomic classification.</title>
        <authorList>
            <person name="Goeker M."/>
        </authorList>
    </citation>
    <scope>NUCLEOTIDE SEQUENCE [LARGE SCALE GENOMIC DNA]</scope>
    <source>
        <strain evidence="1 2">DSM 101806</strain>
    </source>
</reference>